<gene>
    <name evidence="1" type="ORF">ASILVAE211_05510</name>
</gene>
<reference evidence="1" key="1">
    <citation type="journal article" date="2021" name="Microorganisms">
        <title>Acidisoma silvae sp. nov. and Acidisomacellulosilytica sp. nov., Two Acidophilic Bacteria Isolated from Decaying Wood, Hydrolyzing Cellulose and Producing Poly-3-hydroxybutyrate.</title>
        <authorList>
            <person name="Mieszkin S."/>
            <person name="Pouder E."/>
            <person name="Uroz S."/>
            <person name="Simon-Colin C."/>
            <person name="Alain K."/>
        </authorList>
    </citation>
    <scope>NUCLEOTIDE SEQUENCE</scope>
    <source>
        <strain evidence="1">HW T2.11</strain>
    </source>
</reference>
<reference evidence="1" key="2">
    <citation type="submission" date="2021-01" db="EMBL/GenBank/DDBJ databases">
        <authorList>
            <person name="Mieszkin S."/>
            <person name="Pouder E."/>
            <person name="Alain K."/>
        </authorList>
    </citation>
    <scope>NUCLEOTIDE SEQUENCE</scope>
    <source>
        <strain evidence="1">HW T2.11</strain>
    </source>
</reference>
<dbReference type="Proteomes" id="UP000708298">
    <property type="component" value="Unassembled WGS sequence"/>
</dbReference>
<protein>
    <submittedName>
        <fullName evidence="1">Uncharacterized protein</fullName>
    </submittedName>
</protein>
<organism evidence="1 2">
    <name type="scientific">Acidisoma silvae</name>
    <dbReference type="NCBI Taxonomy" id="2802396"/>
    <lineage>
        <taxon>Bacteria</taxon>
        <taxon>Pseudomonadati</taxon>
        <taxon>Pseudomonadota</taxon>
        <taxon>Alphaproteobacteria</taxon>
        <taxon>Acetobacterales</taxon>
        <taxon>Acidocellaceae</taxon>
        <taxon>Acidisoma</taxon>
    </lineage>
</organism>
<comment type="caution">
    <text evidence="1">The sequence shown here is derived from an EMBL/GenBank/DDBJ whole genome shotgun (WGS) entry which is preliminary data.</text>
</comment>
<evidence type="ECO:0000313" key="2">
    <source>
        <dbReference type="Proteomes" id="UP000708298"/>
    </source>
</evidence>
<keyword evidence="2" id="KW-1185">Reference proteome</keyword>
<dbReference type="EMBL" id="JAESVB010000002">
    <property type="protein sequence ID" value="MCB8874636.1"/>
    <property type="molecule type" value="Genomic_DNA"/>
</dbReference>
<name>A0A964DXW5_9PROT</name>
<evidence type="ECO:0000313" key="1">
    <source>
        <dbReference type="EMBL" id="MCB8874636.1"/>
    </source>
</evidence>
<proteinExistence type="predicted"/>
<accession>A0A964DXW5</accession>
<dbReference type="RefSeq" id="WP_227320303.1">
    <property type="nucleotide sequence ID" value="NZ_JAESVB010000002.1"/>
</dbReference>
<sequence length="138" mass="14177">MIGLASAAPLAQAGGTKTEVWSGAYHCAQGATGLTLTLLVQPDGGTVGLFEFYPVSANPAVPTGCFDMAGMMDRNHHLVLAPGAWRRRPDNYVTVGLTGDETAGDHLVGTIQGPGCTTFALTRQTTPTQPSACASVTS</sequence>
<dbReference type="AlphaFoldDB" id="A0A964DXW5"/>